<keyword evidence="1" id="KW-1133">Transmembrane helix</keyword>
<feature type="transmembrane region" description="Helical" evidence="1">
    <location>
        <begin position="300"/>
        <end position="325"/>
    </location>
</feature>
<feature type="transmembrane region" description="Helical" evidence="1">
    <location>
        <begin position="337"/>
        <end position="362"/>
    </location>
</feature>
<reference evidence="2 3" key="1">
    <citation type="submission" date="2016-10" db="EMBL/GenBank/DDBJ databases">
        <authorList>
            <person name="de Groot N.N."/>
        </authorList>
    </citation>
    <scope>NUCLEOTIDE SEQUENCE [LARGE SCALE GENOMIC DNA]</scope>
    <source>
        <strain evidence="2 3">CGMCC 4.2026</strain>
    </source>
</reference>
<dbReference type="OrthoDB" id="4070506at2"/>
<feature type="transmembrane region" description="Helical" evidence="1">
    <location>
        <begin position="249"/>
        <end position="269"/>
    </location>
</feature>
<feature type="transmembrane region" description="Helical" evidence="1">
    <location>
        <begin position="374"/>
        <end position="392"/>
    </location>
</feature>
<name>A0A1H8HU38_9ACTN</name>
<dbReference type="EMBL" id="FODD01000007">
    <property type="protein sequence ID" value="SEN59682.1"/>
    <property type="molecule type" value="Genomic_DNA"/>
</dbReference>
<evidence type="ECO:0000256" key="1">
    <source>
        <dbReference type="SAM" id="Phobius"/>
    </source>
</evidence>
<keyword evidence="3" id="KW-1185">Reference proteome</keyword>
<evidence type="ECO:0000313" key="3">
    <source>
        <dbReference type="Proteomes" id="UP000181951"/>
    </source>
</evidence>
<gene>
    <name evidence="2" type="ORF">SAMN05216267_100753</name>
</gene>
<dbReference type="STRING" id="310780.SAMN05216267_100753"/>
<feature type="transmembrane region" description="Helical" evidence="1">
    <location>
        <begin position="404"/>
        <end position="425"/>
    </location>
</feature>
<dbReference type="Gene3D" id="1.25.40.10">
    <property type="entry name" value="Tetratricopeptide repeat domain"/>
    <property type="match status" value="1"/>
</dbReference>
<evidence type="ECO:0008006" key="4">
    <source>
        <dbReference type="Google" id="ProtNLM"/>
    </source>
</evidence>
<sequence length="441" mass="46507">MPDDDAPLDPFDEREVYDILGSSDAFGMSASEEESDAGSGERVHALVAQGRFADAHRVVSDAFVERNGSAGYLLRAWVLTQERRPVAAREAVDWALAHAGPGEAADVFVLAGVVLLSLDEAHAALTVALRASGADPDGWEPSVLLSDVYRRLGRQPDAVAAARRAVAAAPHEAEAQVALARSLSSGRGLTGRIPRRHRAEHAAVVRRALELGADPAQLTAPRGGMVIGGIGLALFWATQLYRIETGGTWQLIAGGAVIAVTLVIIALVARAGTRRSGVTLRARLRGIRATTRTEMAGDTWLWRISAVHVSASLPLPVLLTTGLVADRGWHGQHWPLWAASLATLTGLGAVLLLVAAVPWWYGGALARRIVQYGGLFRLHLCAAAALSGGTLALATRGDATRGQWAALAVAHLAWTVGGWAAALVLGGRLQAQRRRDLAQLA</sequence>
<organism evidence="2 3">
    <name type="scientific">Actinacidiphila rubida</name>
    <dbReference type="NCBI Taxonomy" id="310780"/>
    <lineage>
        <taxon>Bacteria</taxon>
        <taxon>Bacillati</taxon>
        <taxon>Actinomycetota</taxon>
        <taxon>Actinomycetes</taxon>
        <taxon>Kitasatosporales</taxon>
        <taxon>Streptomycetaceae</taxon>
        <taxon>Actinacidiphila</taxon>
    </lineage>
</organism>
<dbReference type="AlphaFoldDB" id="A0A1H8HU38"/>
<protein>
    <recommendedName>
        <fullName evidence="4">Tetratricopeptide repeat protein</fullName>
    </recommendedName>
</protein>
<dbReference type="Proteomes" id="UP000181951">
    <property type="component" value="Unassembled WGS sequence"/>
</dbReference>
<keyword evidence="1" id="KW-0472">Membrane</keyword>
<keyword evidence="1" id="KW-0812">Transmembrane</keyword>
<dbReference type="InterPro" id="IPR011990">
    <property type="entry name" value="TPR-like_helical_dom_sf"/>
</dbReference>
<evidence type="ECO:0000313" key="2">
    <source>
        <dbReference type="EMBL" id="SEN59682.1"/>
    </source>
</evidence>
<dbReference type="SUPFAM" id="SSF48452">
    <property type="entry name" value="TPR-like"/>
    <property type="match status" value="1"/>
</dbReference>
<accession>A0A1H8HU38</accession>
<dbReference type="RefSeq" id="WP_075016576.1">
    <property type="nucleotide sequence ID" value="NZ_FODD01000007.1"/>
</dbReference>
<proteinExistence type="predicted"/>